<evidence type="ECO:0000313" key="1">
    <source>
        <dbReference type="EMBL" id="RAL18185.1"/>
    </source>
</evidence>
<dbReference type="OrthoDB" id="5180013at2"/>
<keyword evidence="2" id="KW-1185">Reference proteome</keyword>
<dbReference type="Gene3D" id="3.40.50.450">
    <property type="match status" value="1"/>
</dbReference>
<dbReference type="Proteomes" id="UP000248689">
    <property type="component" value="Unassembled WGS sequence"/>
</dbReference>
<dbReference type="EMBL" id="PTPX01000018">
    <property type="protein sequence ID" value="RAL18185.1"/>
    <property type="molecule type" value="Genomic_DNA"/>
</dbReference>
<sequence length="236" mass="26803">MGNSNQKICFIVCPIGSDSSEARKRSDTVLRHIIKPVCETAGYEVIRVDQLVTVDRIDSTIIKYLDTADLVIADMTDHNPNVFYEFGYRQAKRLPLIPIIQENDNIPFDVSTLRTIKYVIDNLDKVDDCKKRLAETIQSFTDSEMSQNHNDMQPTATFESSAFLSIHDKLDDIIELLHQKNTDIIDIVTSQVAKYAQPQQSPEVTLMTTLLPTLLQNPDAMNNLMRLSELGNKTRK</sequence>
<dbReference type="RefSeq" id="WP_111750696.1">
    <property type="nucleotide sequence ID" value="NZ_PTPX01000018.1"/>
</dbReference>
<name>A0A328BX11_9PAST</name>
<accession>A0A328BX11</accession>
<gene>
    <name evidence="1" type="ORF">C5N92_09920</name>
</gene>
<evidence type="ECO:0008006" key="3">
    <source>
        <dbReference type="Google" id="ProtNLM"/>
    </source>
</evidence>
<proteinExistence type="predicted"/>
<protein>
    <recommendedName>
        <fullName evidence="3">Nucleoside 2-deoxyribosyltransferase</fullName>
    </recommendedName>
</protein>
<dbReference type="AlphaFoldDB" id="A0A328BX11"/>
<reference evidence="2" key="1">
    <citation type="submission" date="2018-02" db="EMBL/GenBank/DDBJ databases">
        <title>Glaesserella australis sp. nov., isolated from the lungs of pigs.</title>
        <authorList>
            <person name="Turni C."/>
            <person name="Christensen H."/>
        </authorList>
    </citation>
    <scope>NUCLEOTIDE SEQUENCE [LARGE SCALE GENOMIC DNA]</scope>
    <source>
        <strain evidence="2">HS4635</strain>
    </source>
</reference>
<comment type="caution">
    <text evidence="1">The sequence shown here is derived from an EMBL/GenBank/DDBJ whole genome shotgun (WGS) entry which is preliminary data.</text>
</comment>
<organism evidence="1 2">
    <name type="scientific">Glaesserella australis</name>
    <dbReference type="NCBI Taxonomy" id="2094024"/>
    <lineage>
        <taxon>Bacteria</taxon>
        <taxon>Pseudomonadati</taxon>
        <taxon>Pseudomonadota</taxon>
        <taxon>Gammaproteobacteria</taxon>
        <taxon>Pasteurellales</taxon>
        <taxon>Pasteurellaceae</taxon>
        <taxon>Glaesserella</taxon>
    </lineage>
</organism>
<evidence type="ECO:0000313" key="2">
    <source>
        <dbReference type="Proteomes" id="UP000248689"/>
    </source>
</evidence>